<keyword evidence="3 5" id="KW-0694">RNA-binding</keyword>
<dbReference type="SMART" id="SM01387">
    <property type="entry name" value="Ribosomal_S15"/>
    <property type="match status" value="1"/>
</dbReference>
<feature type="region of interest" description="Disordered" evidence="6">
    <location>
        <begin position="1"/>
        <end position="24"/>
    </location>
</feature>
<gene>
    <name evidence="3 7" type="primary">rpsO</name>
    <name evidence="7" type="ORF">ACFOHL_02280</name>
</gene>
<reference evidence="8" key="1">
    <citation type="journal article" date="2019" name="Int. J. Syst. Evol. Microbiol.">
        <title>The Global Catalogue of Microorganisms (GCM) 10K type strain sequencing project: providing services to taxonomists for standard genome sequencing and annotation.</title>
        <authorList>
            <consortium name="The Broad Institute Genomics Platform"/>
            <consortium name="The Broad Institute Genome Sequencing Center for Infectious Disease"/>
            <person name="Wu L."/>
            <person name="Ma J."/>
        </authorList>
    </citation>
    <scope>NUCLEOTIDE SEQUENCE [LARGE SCALE GENOMIC DNA]</scope>
    <source>
        <strain evidence="8">KCTC 52473</strain>
    </source>
</reference>
<dbReference type="PANTHER" id="PTHR23321:SF26">
    <property type="entry name" value="SMALL RIBOSOMAL SUBUNIT PROTEIN US15M"/>
    <property type="match status" value="1"/>
</dbReference>
<dbReference type="PANTHER" id="PTHR23321">
    <property type="entry name" value="RIBOSOMAL PROTEIN S15, BACTERIAL AND ORGANELLAR"/>
    <property type="match status" value="1"/>
</dbReference>
<dbReference type="InterPro" id="IPR009068">
    <property type="entry name" value="uS15_NS1_RNA-bd_sf"/>
</dbReference>
<evidence type="ECO:0000256" key="3">
    <source>
        <dbReference type="HAMAP-Rule" id="MF_01343"/>
    </source>
</evidence>
<dbReference type="Pfam" id="PF00312">
    <property type="entry name" value="Ribosomal_S15"/>
    <property type="match status" value="1"/>
</dbReference>
<evidence type="ECO:0000313" key="8">
    <source>
        <dbReference type="Proteomes" id="UP001595478"/>
    </source>
</evidence>
<dbReference type="Gene3D" id="1.10.287.10">
    <property type="entry name" value="S15/NS1, RNA-binding"/>
    <property type="match status" value="1"/>
</dbReference>
<dbReference type="Proteomes" id="UP001595478">
    <property type="component" value="Unassembled WGS sequence"/>
</dbReference>
<sequence>MSLSTQETATIVAEYGRGEGDTGSPEVQVALLTTNINKLQGHFKAHKKDHHSRRGLLRMVSQRRKMLDYLKRKDLTRYQDLIKRLGLRR</sequence>
<dbReference type="EMBL" id="JBHRSW010000005">
    <property type="protein sequence ID" value="MFC3120438.1"/>
    <property type="molecule type" value="Genomic_DNA"/>
</dbReference>
<dbReference type="PROSITE" id="PS00362">
    <property type="entry name" value="RIBOSOMAL_S15"/>
    <property type="match status" value="1"/>
</dbReference>
<keyword evidence="2 3" id="KW-0687">Ribonucleoprotein</keyword>
<comment type="function">
    <text evidence="3">Forms an intersubunit bridge (bridge B4) with the 23S rRNA of the 50S subunit in the ribosome.</text>
</comment>
<evidence type="ECO:0000256" key="1">
    <source>
        <dbReference type="ARBA" id="ARBA00022980"/>
    </source>
</evidence>
<dbReference type="Gene3D" id="6.10.250.3130">
    <property type="match status" value="1"/>
</dbReference>
<organism evidence="7 8">
    <name type="scientific">Agaribacter flavus</name>
    <dbReference type="NCBI Taxonomy" id="1902781"/>
    <lineage>
        <taxon>Bacteria</taxon>
        <taxon>Pseudomonadati</taxon>
        <taxon>Pseudomonadota</taxon>
        <taxon>Gammaproteobacteria</taxon>
        <taxon>Alteromonadales</taxon>
        <taxon>Alteromonadaceae</taxon>
        <taxon>Agaribacter</taxon>
    </lineage>
</organism>
<dbReference type="NCBIfam" id="TIGR00952">
    <property type="entry name" value="S15_bact"/>
    <property type="match status" value="1"/>
</dbReference>
<evidence type="ECO:0000313" key="7">
    <source>
        <dbReference type="EMBL" id="MFC3120438.1"/>
    </source>
</evidence>
<dbReference type="InterPro" id="IPR000589">
    <property type="entry name" value="Ribosomal_uS15"/>
</dbReference>
<comment type="subunit">
    <text evidence="3">Part of the 30S ribosomal subunit. Forms a bridge to the 50S subunit in the 70S ribosome, contacting the 23S rRNA.</text>
</comment>
<evidence type="ECO:0000256" key="4">
    <source>
        <dbReference type="RuleBase" id="RU003919"/>
    </source>
</evidence>
<protein>
    <recommendedName>
        <fullName evidence="3">Small ribosomal subunit protein uS15</fullName>
    </recommendedName>
</protein>
<keyword evidence="1 3" id="KW-0689">Ribosomal protein</keyword>
<proteinExistence type="inferred from homology"/>
<evidence type="ECO:0000256" key="5">
    <source>
        <dbReference type="RuleBase" id="RU004524"/>
    </source>
</evidence>
<evidence type="ECO:0000256" key="2">
    <source>
        <dbReference type="ARBA" id="ARBA00023274"/>
    </source>
</evidence>
<comment type="function">
    <text evidence="3 5">One of the primary rRNA binding proteins, it binds directly to 16S rRNA where it helps nucleate assembly of the platform of the 30S subunit by binding and bridging several RNA helices of the 16S rRNA.</text>
</comment>
<dbReference type="HAMAP" id="MF_01343_B">
    <property type="entry name" value="Ribosomal_uS15_B"/>
    <property type="match status" value="1"/>
</dbReference>
<comment type="similarity">
    <text evidence="3 4">Belongs to the universal ribosomal protein uS15 family.</text>
</comment>
<dbReference type="CDD" id="cd00353">
    <property type="entry name" value="Ribosomal_S15p_S13e"/>
    <property type="match status" value="1"/>
</dbReference>
<dbReference type="RefSeq" id="WP_376918583.1">
    <property type="nucleotide sequence ID" value="NZ_JBHRSW010000005.1"/>
</dbReference>
<keyword evidence="8" id="KW-1185">Reference proteome</keyword>
<accession>A0ABV7FJH7</accession>
<name>A0ABV7FJH7_9ALTE</name>
<dbReference type="InterPro" id="IPR005290">
    <property type="entry name" value="Ribosomal_uS15_bac-type"/>
</dbReference>
<comment type="caution">
    <text evidence="7">The sequence shown here is derived from an EMBL/GenBank/DDBJ whole genome shotgun (WGS) entry which is preliminary data.</text>
</comment>
<dbReference type="SUPFAM" id="SSF47060">
    <property type="entry name" value="S15/NS1 RNA-binding domain"/>
    <property type="match status" value="1"/>
</dbReference>
<evidence type="ECO:0000256" key="6">
    <source>
        <dbReference type="SAM" id="MobiDB-lite"/>
    </source>
</evidence>
<dbReference type="GO" id="GO:0005840">
    <property type="term" value="C:ribosome"/>
    <property type="evidence" value="ECO:0007669"/>
    <property type="project" value="UniProtKB-KW"/>
</dbReference>
<keyword evidence="3 5" id="KW-0699">rRNA-binding</keyword>